<dbReference type="InterPro" id="IPR029063">
    <property type="entry name" value="SAM-dependent_MTases_sf"/>
</dbReference>
<dbReference type="PANTHER" id="PTHR43317">
    <property type="entry name" value="THERMOSPERMINE SYNTHASE ACAULIS5"/>
    <property type="match status" value="1"/>
</dbReference>
<accession>A0ABM7G2X7</accession>
<proteinExistence type="predicted"/>
<dbReference type="Proteomes" id="UP001059971">
    <property type="component" value="Chromosome 2"/>
</dbReference>
<reference evidence="2" key="1">
    <citation type="submission" date="2018-07" db="EMBL/GenBank/DDBJ databases">
        <title>Complete genome sequence of Sphingomonas bisphenolicum strain AO1, a bisphenol A degradative bacterium isolated from Japanese farm field.</title>
        <authorList>
            <person name="Murakami M."/>
            <person name="Koh M."/>
            <person name="Koba S."/>
            <person name="Matsumura Y."/>
        </authorList>
    </citation>
    <scope>NUCLEOTIDE SEQUENCE</scope>
    <source>
        <strain evidence="2">AO1</strain>
    </source>
</reference>
<evidence type="ECO:0000313" key="2">
    <source>
        <dbReference type="EMBL" id="BBF71644.1"/>
    </source>
</evidence>
<evidence type="ECO:0000313" key="3">
    <source>
        <dbReference type="Proteomes" id="UP001059971"/>
    </source>
</evidence>
<dbReference type="Gene3D" id="3.40.50.150">
    <property type="entry name" value="Vaccinia Virus protein VP39"/>
    <property type="match status" value="1"/>
</dbReference>
<dbReference type="SUPFAM" id="SSF53335">
    <property type="entry name" value="S-adenosyl-L-methionine-dependent methyltransferases"/>
    <property type="match status" value="1"/>
</dbReference>
<organism evidence="2 3">
    <name type="scientific">Sphingomonas bisphenolicum</name>
    <dbReference type="NCBI Taxonomy" id="296544"/>
    <lineage>
        <taxon>Bacteria</taxon>
        <taxon>Pseudomonadati</taxon>
        <taxon>Pseudomonadota</taxon>
        <taxon>Alphaproteobacteria</taxon>
        <taxon>Sphingomonadales</taxon>
        <taxon>Sphingomonadaceae</taxon>
        <taxon>Sphingomonas</taxon>
    </lineage>
</organism>
<keyword evidence="1" id="KW-0620">Polyamine biosynthesis</keyword>
<dbReference type="PANTHER" id="PTHR43317:SF3">
    <property type="entry name" value="BLR2883 PROTEIN"/>
    <property type="match status" value="1"/>
</dbReference>
<protein>
    <submittedName>
        <fullName evidence="2">Spermidine synthase</fullName>
    </submittedName>
</protein>
<gene>
    <name evidence="2" type="ORF">SBA_ch2_1770</name>
</gene>
<dbReference type="EMBL" id="AP018818">
    <property type="protein sequence ID" value="BBF71644.1"/>
    <property type="molecule type" value="Genomic_DNA"/>
</dbReference>
<keyword evidence="3" id="KW-1185">Reference proteome</keyword>
<name>A0ABM7G2X7_9SPHN</name>
<evidence type="ECO:0000256" key="1">
    <source>
        <dbReference type="ARBA" id="ARBA00023115"/>
    </source>
</evidence>
<sequence>MFLAITAEVATVPVELIDTADLPDGGTLRLLRRGDDYSIRFRDTELMGNQVRQSEEALAILTCQRLAHSDSRILIGGLGMGFTLGAALKALPATAAITVSELLPAIVEWAKGPLAHLFHDYLNDDRVSLKMGDVHDAIVQETVGYDAILLDVDNGPDGLIHIANERLYCNWGLRAAYAALRPRGILAIWSAYPDDDFVIRLEQARFDVEEVDVAVVIDGEPATHTIWFATRRE</sequence>